<keyword evidence="9 14" id="KW-0275">Fatty acid biosynthesis</keyword>
<dbReference type="NCBIfam" id="NF005559">
    <property type="entry name" value="PRK07231.1"/>
    <property type="match status" value="1"/>
</dbReference>
<dbReference type="EC" id="1.1.1.100" evidence="14"/>
<evidence type="ECO:0000256" key="2">
    <source>
        <dbReference type="ARBA" id="ARBA00005194"/>
    </source>
</evidence>
<dbReference type="PROSITE" id="PS00061">
    <property type="entry name" value="ADH_SHORT"/>
    <property type="match status" value="1"/>
</dbReference>
<proteinExistence type="inferred from homology"/>
<comment type="function">
    <text evidence="1 14">Catalyzes the NADPH-dependent reduction of beta-ketoacyl-ACP substrates to beta-hydroxyacyl-ACP products, the first reductive step in the elongation cycle of fatty acid biosynthesis.</text>
</comment>
<dbReference type="InterPro" id="IPR050259">
    <property type="entry name" value="SDR"/>
</dbReference>
<dbReference type="GO" id="GO:0008202">
    <property type="term" value="P:steroid metabolic process"/>
    <property type="evidence" value="ECO:0007669"/>
    <property type="project" value="UniProtKB-KW"/>
</dbReference>
<dbReference type="GO" id="GO:0004316">
    <property type="term" value="F:3-oxoacyl-[acyl-carrier-protein] reductase (NADPH) activity"/>
    <property type="evidence" value="ECO:0007669"/>
    <property type="project" value="UniProtKB-UniRule"/>
</dbReference>
<sequence>MATNKLNLEGKSVLVTGGSRGIGRAIAIAFAENGADVAINYTSNEEAALEVSKEIEALGKTCKIIKCDVSDFENATKMVEDVVAEFGKIDILVNNAGITKDGLLMRMKEEDFDKVIDINLKGVFNVTKAATKFMMKKKYGRVINMSSVVGVVGNAGQANYCASKAGVIGFTKAVAKELASRNININAIAPGFIETDMTDVLSDDVKGKMLEQIPKKCIGNAENIADTALFLASDMSSYITGQVINVDGGMVM</sequence>
<dbReference type="STRING" id="500633.CLOHIR_01139"/>
<dbReference type="PRINTS" id="PR00081">
    <property type="entry name" value="GDHRDH"/>
</dbReference>
<evidence type="ECO:0000256" key="5">
    <source>
        <dbReference type="ARBA" id="ARBA00022832"/>
    </source>
</evidence>
<feature type="domain" description="Ketoreductase" evidence="15">
    <location>
        <begin position="11"/>
        <end position="191"/>
    </location>
</feature>
<dbReference type="OrthoDB" id="9803333at2"/>
<dbReference type="InterPro" id="IPR002347">
    <property type="entry name" value="SDR_fam"/>
</dbReference>
<keyword evidence="17" id="KW-1185">Reference proteome</keyword>
<dbReference type="InterPro" id="IPR036291">
    <property type="entry name" value="NAD(P)-bd_dom_sf"/>
</dbReference>
<keyword evidence="6 13" id="KW-0521">NADP</keyword>
<dbReference type="RefSeq" id="WP_006440057.1">
    <property type="nucleotide sequence ID" value="NZ_DS995356.1"/>
</dbReference>
<dbReference type="SUPFAM" id="SSF51735">
    <property type="entry name" value="NAD(P)-binding Rossmann-fold domains"/>
    <property type="match status" value="1"/>
</dbReference>
<evidence type="ECO:0000256" key="9">
    <source>
        <dbReference type="ARBA" id="ARBA00023160"/>
    </source>
</evidence>
<dbReference type="NCBIfam" id="NF004198">
    <property type="entry name" value="PRK05653.1-3"/>
    <property type="match status" value="1"/>
</dbReference>
<dbReference type="NCBIfam" id="NF009466">
    <property type="entry name" value="PRK12826.1-2"/>
    <property type="match status" value="1"/>
</dbReference>
<evidence type="ECO:0000256" key="7">
    <source>
        <dbReference type="ARBA" id="ARBA00023002"/>
    </source>
</evidence>
<dbReference type="eggNOG" id="COG1028">
    <property type="taxonomic scope" value="Bacteria"/>
</dbReference>
<evidence type="ECO:0000256" key="11">
    <source>
        <dbReference type="ARBA" id="ARBA00048508"/>
    </source>
</evidence>
<reference evidence="16 17" key="1">
    <citation type="submission" date="2008-09" db="EMBL/GenBank/DDBJ databases">
        <authorList>
            <person name="Fulton L."/>
            <person name="Clifton S."/>
            <person name="Fulton B."/>
            <person name="Xu J."/>
            <person name="Minx P."/>
            <person name="Pepin K.H."/>
            <person name="Johnson M."/>
            <person name="Thiruvilangam P."/>
            <person name="Bhonagiri V."/>
            <person name="Nash W.E."/>
            <person name="Mardis E.R."/>
            <person name="Wilson R.K."/>
        </authorList>
    </citation>
    <scope>NUCLEOTIDE SEQUENCE [LARGE SCALE GENOMIC DNA]</scope>
    <source>
        <strain evidence="16 17">DSM 13275</strain>
    </source>
</reference>
<dbReference type="FunFam" id="3.40.50.720:FF:000037">
    <property type="entry name" value="3-oxoacyl-[acyl-carrier-protein] reductase FabG"/>
    <property type="match status" value="1"/>
</dbReference>
<evidence type="ECO:0000313" key="17">
    <source>
        <dbReference type="Proteomes" id="UP000003178"/>
    </source>
</evidence>
<dbReference type="GO" id="GO:0051287">
    <property type="term" value="F:NAD binding"/>
    <property type="evidence" value="ECO:0007669"/>
    <property type="project" value="UniProtKB-UniRule"/>
</dbReference>
<evidence type="ECO:0000256" key="1">
    <source>
        <dbReference type="ARBA" id="ARBA00002607"/>
    </source>
</evidence>
<dbReference type="SMART" id="SM00822">
    <property type="entry name" value="PKS_KR"/>
    <property type="match status" value="1"/>
</dbReference>
<feature type="binding site" evidence="13">
    <location>
        <begin position="17"/>
        <end position="20"/>
    </location>
    <ligand>
        <name>NADP(+)</name>
        <dbReference type="ChEBI" id="CHEBI:58349"/>
    </ligand>
</feature>
<dbReference type="InterPro" id="IPR011284">
    <property type="entry name" value="3oxo_ACP_reduc"/>
</dbReference>
<dbReference type="CDD" id="cd05333">
    <property type="entry name" value="BKR_SDR_c"/>
    <property type="match status" value="1"/>
</dbReference>
<evidence type="ECO:0000256" key="3">
    <source>
        <dbReference type="ARBA" id="ARBA00006484"/>
    </source>
</evidence>
<reference evidence="16 17" key="2">
    <citation type="submission" date="2008-10" db="EMBL/GenBank/DDBJ databases">
        <title>Draft genome sequence of Clostridium hiranonis (DSM 13275).</title>
        <authorList>
            <person name="Sudarsanam P."/>
            <person name="Ley R."/>
            <person name="Guruge J."/>
            <person name="Turnbaugh P.J."/>
            <person name="Mahowald M."/>
            <person name="Liep D."/>
            <person name="Gordon J."/>
        </authorList>
    </citation>
    <scope>NUCLEOTIDE SEQUENCE [LARGE SCALE GENOMIC DNA]</scope>
    <source>
        <strain evidence="16 17">DSM 13275</strain>
    </source>
</reference>
<dbReference type="InterPro" id="IPR020904">
    <property type="entry name" value="Sc_DH/Rdtase_CS"/>
</dbReference>
<dbReference type="Pfam" id="PF13561">
    <property type="entry name" value="adh_short_C2"/>
    <property type="match status" value="1"/>
</dbReference>
<comment type="subunit">
    <text evidence="14">Homotetramer.</text>
</comment>
<keyword evidence="4 14" id="KW-0444">Lipid biosynthesis</keyword>
<evidence type="ECO:0000256" key="8">
    <source>
        <dbReference type="ARBA" id="ARBA00023098"/>
    </source>
</evidence>
<evidence type="ECO:0000256" key="14">
    <source>
        <dbReference type="RuleBase" id="RU366074"/>
    </source>
</evidence>
<evidence type="ECO:0000256" key="12">
    <source>
        <dbReference type="PIRSR" id="PIRSR611284-1"/>
    </source>
</evidence>
<gene>
    <name evidence="16" type="primary">fabG</name>
    <name evidence="16" type="ORF">CLOHIR_01139</name>
</gene>
<organism evidence="16 17">
    <name type="scientific">Peptacetobacter hiranonis (strain DSM 13275 / JCM 10541 / KCTC 15199 / TO-931)</name>
    <name type="common">Clostridium hiranonis</name>
    <dbReference type="NCBI Taxonomy" id="500633"/>
    <lineage>
        <taxon>Bacteria</taxon>
        <taxon>Bacillati</taxon>
        <taxon>Bacillota</taxon>
        <taxon>Clostridia</taxon>
        <taxon>Peptostreptococcales</taxon>
        <taxon>Peptostreptococcaceae</taxon>
        <taxon>Peptacetobacter</taxon>
    </lineage>
</organism>
<feature type="binding site" evidence="13">
    <location>
        <position position="95"/>
    </location>
    <ligand>
        <name>NADP(+)</name>
        <dbReference type="ChEBI" id="CHEBI:58349"/>
    </ligand>
</feature>
<keyword evidence="10" id="KW-0753">Steroid metabolism</keyword>
<evidence type="ECO:0000256" key="13">
    <source>
        <dbReference type="PIRSR" id="PIRSR611284-2"/>
    </source>
</evidence>
<dbReference type="HOGENOM" id="CLU_010194_1_3_9"/>
<accession>B6FZ35</accession>
<dbReference type="UniPathway" id="UPA00094"/>
<dbReference type="Gene3D" id="3.40.50.720">
    <property type="entry name" value="NAD(P)-binding Rossmann-like Domain"/>
    <property type="match status" value="1"/>
</dbReference>
<feature type="binding site" evidence="13">
    <location>
        <position position="193"/>
    </location>
    <ligand>
        <name>NADP(+)</name>
        <dbReference type="ChEBI" id="CHEBI:58349"/>
    </ligand>
</feature>
<comment type="catalytic activity">
    <reaction evidence="11 14">
        <text>a (3R)-hydroxyacyl-[ACP] + NADP(+) = a 3-oxoacyl-[ACP] + NADPH + H(+)</text>
        <dbReference type="Rhea" id="RHEA:17397"/>
        <dbReference type="Rhea" id="RHEA-COMP:9916"/>
        <dbReference type="Rhea" id="RHEA-COMP:9945"/>
        <dbReference type="ChEBI" id="CHEBI:15378"/>
        <dbReference type="ChEBI" id="CHEBI:57783"/>
        <dbReference type="ChEBI" id="CHEBI:58349"/>
        <dbReference type="ChEBI" id="CHEBI:78776"/>
        <dbReference type="ChEBI" id="CHEBI:78827"/>
        <dbReference type="EC" id="1.1.1.100"/>
    </reaction>
</comment>
<dbReference type="Proteomes" id="UP000003178">
    <property type="component" value="Unassembled WGS sequence"/>
</dbReference>
<dbReference type="NCBIfam" id="TIGR01830">
    <property type="entry name" value="3oxo_ACP_reduc"/>
    <property type="match status" value="1"/>
</dbReference>
<comment type="pathway">
    <text evidence="2 14">Lipid metabolism; fatty acid biosynthesis.</text>
</comment>
<dbReference type="NCBIfam" id="NF004199">
    <property type="entry name" value="PRK05653.1-4"/>
    <property type="match status" value="1"/>
</dbReference>
<keyword evidence="5 14" id="KW-0276">Fatty acid metabolism</keyword>
<evidence type="ECO:0000313" key="16">
    <source>
        <dbReference type="EMBL" id="EEA85205.1"/>
    </source>
</evidence>
<dbReference type="PANTHER" id="PTHR42879:SF2">
    <property type="entry name" value="3-OXOACYL-[ACYL-CARRIER-PROTEIN] REDUCTASE FABG"/>
    <property type="match status" value="1"/>
</dbReference>
<keyword evidence="8 14" id="KW-0443">Lipid metabolism</keyword>
<protein>
    <recommendedName>
        <fullName evidence="14">3-oxoacyl-[acyl-carrier-protein] reductase</fullName>
        <ecNumber evidence="14">1.1.1.100</ecNumber>
    </recommendedName>
</protein>
<dbReference type="GO" id="GO:0006633">
    <property type="term" value="P:fatty acid biosynthetic process"/>
    <property type="evidence" value="ECO:0007669"/>
    <property type="project" value="UniProtKB-UniPathway"/>
</dbReference>
<dbReference type="AlphaFoldDB" id="B6FZ35"/>
<dbReference type="InterPro" id="IPR057326">
    <property type="entry name" value="KR_dom"/>
</dbReference>
<dbReference type="PANTHER" id="PTHR42879">
    <property type="entry name" value="3-OXOACYL-(ACYL-CARRIER-PROTEIN) REDUCTASE"/>
    <property type="match status" value="1"/>
</dbReference>
<feature type="active site" description="Proton acceptor" evidence="12">
    <location>
        <position position="160"/>
    </location>
</feature>
<name>B6FZ35_PEPHT</name>
<feature type="binding site" evidence="13">
    <location>
        <begin position="160"/>
        <end position="164"/>
    </location>
    <ligand>
        <name>NADP(+)</name>
        <dbReference type="ChEBI" id="CHEBI:58349"/>
    </ligand>
</feature>
<keyword evidence="7 14" id="KW-0560">Oxidoreductase</keyword>
<evidence type="ECO:0000256" key="4">
    <source>
        <dbReference type="ARBA" id="ARBA00022516"/>
    </source>
</evidence>
<comment type="caution">
    <text evidence="16">The sequence shown here is derived from an EMBL/GenBank/DDBJ whole genome shotgun (WGS) entry which is preliminary data.</text>
</comment>
<evidence type="ECO:0000256" key="6">
    <source>
        <dbReference type="ARBA" id="ARBA00022857"/>
    </source>
</evidence>
<evidence type="ECO:0000256" key="10">
    <source>
        <dbReference type="ARBA" id="ARBA00023221"/>
    </source>
</evidence>
<dbReference type="PRINTS" id="PR00080">
    <property type="entry name" value="SDRFAMILY"/>
</dbReference>
<dbReference type="EMBL" id="ABWP01000048">
    <property type="protein sequence ID" value="EEA85205.1"/>
    <property type="molecule type" value="Genomic_DNA"/>
</dbReference>
<comment type="similarity">
    <text evidence="3 14">Belongs to the short-chain dehydrogenases/reductases (SDR) family.</text>
</comment>
<evidence type="ECO:0000259" key="15">
    <source>
        <dbReference type="SMART" id="SM00822"/>
    </source>
</evidence>